<gene>
    <name evidence="2" type="ORF">G7Z17_g3938</name>
</gene>
<dbReference type="AlphaFoldDB" id="A0A9P5HHV2"/>
<evidence type="ECO:0000313" key="3">
    <source>
        <dbReference type="Proteomes" id="UP000722485"/>
    </source>
</evidence>
<dbReference type="Pfam" id="PF20150">
    <property type="entry name" value="2EXR"/>
    <property type="match status" value="1"/>
</dbReference>
<dbReference type="EMBL" id="JAANBB010000052">
    <property type="protein sequence ID" value="KAF7553010.1"/>
    <property type="molecule type" value="Genomic_DNA"/>
</dbReference>
<sequence length="226" mass="26268">MATASFHPFPRLHFELRALIWGFAAAPRIVHIRTDSTDFSSPTPTPAVMQASQEARRHAPYRKSFFTTTNSGFESRYVWANFEMDMICVEDENPKRLAPHLAEIQRLKFTIPADKDELMYSFFFHYSREFMRDFTALQELHMVIEGCIGLWGTTFEACFYGCPRENVRFLDPQSGLLLNGFQLEMAYLWRAENGGLVRDVDDVDTEVMWILEDKCDLKLNELAEIE</sequence>
<name>A0A9P5HHV2_9HYPO</name>
<dbReference type="InterPro" id="IPR045518">
    <property type="entry name" value="2EXR"/>
</dbReference>
<accession>A0A9P5HHV2</accession>
<dbReference type="PANTHER" id="PTHR35910">
    <property type="entry name" value="2EXR DOMAIN-CONTAINING PROTEIN"/>
    <property type="match status" value="1"/>
</dbReference>
<dbReference type="OrthoDB" id="3473305at2759"/>
<keyword evidence="3" id="KW-1185">Reference proteome</keyword>
<proteinExistence type="predicted"/>
<dbReference type="PANTHER" id="PTHR35910:SF1">
    <property type="entry name" value="2EXR DOMAIN-CONTAINING PROTEIN"/>
    <property type="match status" value="1"/>
</dbReference>
<evidence type="ECO:0000259" key="1">
    <source>
        <dbReference type="Pfam" id="PF20150"/>
    </source>
</evidence>
<protein>
    <recommendedName>
        <fullName evidence="1">2EXR domain-containing protein</fullName>
    </recommendedName>
</protein>
<dbReference type="Proteomes" id="UP000722485">
    <property type="component" value="Unassembled WGS sequence"/>
</dbReference>
<organism evidence="2 3">
    <name type="scientific">Cylindrodendrum hubeiense</name>
    <dbReference type="NCBI Taxonomy" id="595255"/>
    <lineage>
        <taxon>Eukaryota</taxon>
        <taxon>Fungi</taxon>
        <taxon>Dikarya</taxon>
        <taxon>Ascomycota</taxon>
        <taxon>Pezizomycotina</taxon>
        <taxon>Sordariomycetes</taxon>
        <taxon>Hypocreomycetidae</taxon>
        <taxon>Hypocreales</taxon>
        <taxon>Nectriaceae</taxon>
        <taxon>Cylindrodendrum</taxon>
    </lineage>
</organism>
<comment type="caution">
    <text evidence="2">The sequence shown here is derived from an EMBL/GenBank/DDBJ whole genome shotgun (WGS) entry which is preliminary data.</text>
</comment>
<reference evidence="2" key="1">
    <citation type="submission" date="2020-03" db="EMBL/GenBank/DDBJ databases">
        <title>Draft Genome Sequence of Cylindrodendrum hubeiense.</title>
        <authorList>
            <person name="Buettner E."/>
            <person name="Kellner H."/>
        </authorList>
    </citation>
    <scope>NUCLEOTIDE SEQUENCE</scope>
    <source>
        <strain evidence="2">IHI 201604</strain>
    </source>
</reference>
<feature type="domain" description="2EXR" evidence="1">
    <location>
        <begin position="6"/>
        <end position="87"/>
    </location>
</feature>
<evidence type="ECO:0000313" key="2">
    <source>
        <dbReference type="EMBL" id="KAF7553010.1"/>
    </source>
</evidence>